<evidence type="ECO:0000256" key="1">
    <source>
        <dbReference type="SAM" id="Phobius"/>
    </source>
</evidence>
<dbReference type="EMBL" id="UZAK01004578">
    <property type="protein sequence ID" value="VDO84780.1"/>
    <property type="molecule type" value="Genomic_DNA"/>
</dbReference>
<sequence>PSILFRITINVKCCRVISPRKIYILSLVTFPIGLAIATTWLVFRNNDIIGWPLQSVIGMFIVAVIISSGLIIPSVKVIKEYVSDKFYPISYLLHLLVTFGT</sequence>
<feature type="transmembrane region" description="Helical" evidence="1">
    <location>
        <begin position="22"/>
        <end position="43"/>
    </location>
</feature>
<keyword evidence="3" id="KW-1185">Reference proteome</keyword>
<evidence type="ECO:0000313" key="4">
    <source>
        <dbReference type="WBParaSite" id="SCUD_0000383801-mRNA-1"/>
    </source>
</evidence>
<gene>
    <name evidence="2" type="ORF">SCUD_LOCUS3838</name>
</gene>
<proteinExistence type="predicted"/>
<protein>
    <submittedName>
        <fullName evidence="4">Acyl_transf_3 domain-containing protein</fullName>
    </submittedName>
</protein>
<dbReference type="WBParaSite" id="SCUD_0000383801-mRNA-1">
    <property type="protein sequence ID" value="SCUD_0000383801-mRNA-1"/>
    <property type="gene ID" value="SCUD_0000383801"/>
</dbReference>
<accession>A0A183JMA6</accession>
<keyword evidence="1" id="KW-0472">Membrane</keyword>
<keyword evidence="1" id="KW-0812">Transmembrane</keyword>
<reference evidence="4" key="1">
    <citation type="submission" date="2016-06" db="UniProtKB">
        <authorList>
            <consortium name="WormBaseParasite"/>
        </authorList>
    </citation>
    <scope>IDENTIFICATION</scope>
</reference>
<keyword evidence="1" id="KW-1133">Transmembrane helix</keyword>
<reference evidence="2 3" key="2">
    <citation type="submission" date="2018-11" db="EMBL/GenBank/DDBJ databases">
        <authorList>
            <consortium name="Pathogen Informatics"/>
        </authorList>
    </citation>
    <scope>NUCLEOTIDE SEQUENCE [LARGE SCALE GENOMIC DNA]</scope>
    <source>
        <strain evidence="2">Dakar</strain>
        <strain evidence="3">Dakar, Senegal</strain>
    </source>
</reference>
<dbReference type="Proteomes" id="UP000279833">
    <property type="component" value="Unassembled WGS sequence"/>
</dbReference>
<organism evidence="4">
    <name type="scientific">Schistosoma curassoni</name>
    <dbReference type="NCBI Taxonomy" id="6186"/>
    <lineage>
        <taxon>Eukaryota</taxon>
        <taxon>Metazoa</taxon>
        <taxon>Spiralia</taxon>
        <taxon>Lophotrochozoa</taxon>
        <taxon>Platyhelminthes</taxon>
        <taxon>Trematoda</taxon>
        <taxon>Digenea</taxon>
        <taxon>Strigeidida</taxon>
        <taxon>Schistosomatoidea</taxon>
        <taxon>Schistosomatidae</taxon>
        <taxon>Schistosoma</taxon>
    </lineage>
</organism>
<feature type="transmembrane region" description="Helical" evidence="1">
    <location>
        <begin position="49"/>
        <end position="72"/>
    </location>
</feature>
<evidence type="ECO:0000313" key="2">
    <source>
        <dbReference type="EMBL" id="VDO84780.1"/>
    </source>
</evidence>
<name>A0A183JMA6_9TREM</name>
<evidence type="ECO:0000313" key="3">
    <source>
        <dbReference type="Proteomes" id="UP000279833"/>
    </source>
</evidence>
<dbReference type="AlphaFoldDB" id="A0A183JMA6"/>